<keyword evidence="4 6" id="KW-1133">Transmembrane helix</keyword>
<dbReference type="GO" id="GO:0015297">
    <property type="term" value="F:antiporter activity"/>
    <property type="evidence" value="ECO:0007669"/>
    <property type="project" value="InterPro"/>
</dbReference>
<feature type="transmembrane region" description="Helical" evidence="6">
    <location>
        <begin position="401"/>
        <end position="422"/>
    </location>
</feature>
<dbReference type="InterPro" id="IPR045069">
    <property type="entry name" value="MATE_euk"/>
</dbReference>
<evidence type="ECO:0000256" key="3">
    <source>
        <dbReference type="ARBA" id="ARBA00022692"/>
    </source>
</evidence>
<proteinExistence type="inferred from homology"/>
<evidence type="ECO:0000256" key="2">
    <source>
        <dbReference type="ARBA" id="ARBA00010199"/>
    </source>
</evidence>
<protein>
    <recommendedName>
        <fullName evidence="6">Protein DETOXIFICATION</fullName>
    </recommendedName>
    <alternativeName>
        <fullName evidence="6">Multidrug and toxic compound extrusion protein</fullName>
    </alternativeName>
</protein>
<dbReference type="GO" id="GO:0016020">
    <property type="term" value="C:membrane"/>
    <property type="evidence" value="ECO:0007669"/>
    <property type="project" value="UniProtKB-SubCell"/>
</dbReference>
<feature type="transmembrane region" description="Helical" evidence="6">
    <location>
        <begin position="205"/>
        <end position="227"/>
    </location>
</feature>
<feature type="transmembrane region" description="Helical" evidence="6">
    <location>
        <begin position="149"/>
        <end position="167"/>
    </location>
</feature>
<keyword evidence="3 6" id="KW-0812">Transmembrane</keyword>
<feature type="transmembrane region" description="Helical" evidence="6">
    <location>
        <begin position="30"/>
        <end position="47"/>
    </location>
</feature>
<dbReference type="InterPro" id="IPR002528">
    <property type="entry name" value="MATE_fam"/>
</dbReference>
<dbReference type="GO" id="GO:0042910">
    <property type="term" value="F:xenobiotic transmembrane transporter activity"/>
    <property type="evidence" value="ECO:0007669"/>
    <property type="project" value="InterPro"/>
</dbReference>
<name>A0AAV1DSI0_OLDCO</name>
<feature type="transmembrane region" description="Helical" evidence="6">
    <location>
        <begin position="326"/>
        <end position="349"/>
    </location>
</feature>
<evidence type="ECO:0000256" key="6">
    <source>
        <dbReference type="RuleBase" id="RU004914"/>
    </source>
</evidence>
<dbReference type="GO" id="GO:1990961">
    <property type="term" value="P:xenobiotic detoxification by transmembrane export across the plasma membrane"/>
    <property type="evidence" value="ECO:0007669"/>
    <property type="project" value="InterPro"/>
</dbReference>
<evidence type="ECO:0000256" key="1">
    <source>
        <dbReference type="ARBA" id="ARBA00004141"/>
    </source>
</evidence>
<feature type="transmembrane region" description="Helical" evidence="6">
    <location>
        <begin position="248"/>
        <end position="267"/>
    </location>
</feature>
<accession>A0AAV1DSI0</accession>
<sequence length="476" mass="52370">MEEAAAIPQNNRETGEVVSCKNYMEEFKKVNAIAMPMIAATVAQYLLRVSPIFMVGHLGQLQLSSVSIATSFSNVSGFSVLFGMSTALETLCGQAFGARQYHRLGAYTYGAIICLFIVCLPIILLWVFTDKLLILTGQDPTIATEARKYLIWLIPTLFPYAILQSLVRFLQTQSLITPILLSSVAALAFQVPLCWILIFKLKLGIAGAASSISISYWLYAIFLGLYVKCSPACKETRVSTGALNTFREFFRFAIPSVVMLCLEWWAFELVILLSGLSPNPKLEASVLSICYTMTTIHGHIPYSFAVAVSTRVANELGAGNPRAAKVAVSMVLMESVTEFVVASIVLFLCRSRLGHAFSDEKQVIHYVKKMTPLLCLSILMDGTQVVLSGVARGSGWQRLGAYVNLGSYYLVGIPVALVLGFALHLRGIGLWGGLVSGTVVQAIIFLIITALTNWEKQATEARKRIFEREEEKEMRK</sequence>
<feature type="transmembrane region" description="Helical" evidence="6">
    <location>
        <begin position="104"/>
        <end position="129"/>
    </location>
</feature>
<dbReference type="Proteomes" id="UP001161247">
    <property type="component" value="Chromosome 6"/>
</dbReference>
<dbReference type="PANTHER" id="PTHR11206">
    <property type="entry name" value="MULTIDRUG RESISTANCE PROTEIN"/>
    <property type="match status" value="1"/>
</dbReference>
<comment type="caution">
    <text evidence="6">Lacks conserved residue(s) required for the propagation of feature annotation.</text>
</comment>
<comment type="subcellular location">
    <subcellularLocation>
        <location evidence="1">Membrane</location>
        <topology evidence="1">Multi-pass membrane protein</topology>
    </subcellularLocation>
</comment>
<feature type="transmembrane region" description="Helical" evidence="6">
    <location>
        <begin position="428"/>
        <end position="454"/>
    </location>
</feature>
<keyword evidence="8" id="KW-1185">Reference proteome</keyword>
<comment type="similarity">
    <text evidence="2 6">Belongs to the multi antimicrobial extrusion (MATE) (TC 2.A.66.1) family.</text>
</comment>
<keyword evidence="5 6" id="KW-0472">Membrane</keyword>
<dbReference type="AlphaFoldDB" id="A0AAV1DSI0"/>
<feature type="transmembrane region" description="Helical" evidence="6">
    <location>
        <begin position="179"/>
        <end position="199"/>
    </location>
</feature>
<dbReference type="CDD" id="cd13132">
    <property type="entry name" value="MATE_eukaryotic"/>
    <property type="match status" value="1"/>
</dbReference>
<reference evidence="7" key="1">
    <citation type="submission" date="2023-03" db="EMBL/GenBank/DDBJ databases">
        <authorList>
            <person name="Julca I."/>
        </authorList>
    </citation>
    <scope>NUCLEOTIDE SEQUENCE</scope>
</reference>
<organism evidence="7 8">
    <name type="scientific">Oldenlandia corymbosa var. corymbosa</name>
    <dbReference type="NCBI Taxonomy" id="529605"/>
    <lineage>
        <taxon>Eukaryota</taxon>
        <taxon>Viridiplantae</taxon>
        <taxon>Streptophyta</taxon>
        <taxon>Embryophyta</taxon>
        <taxon>Tracheophyta</taxon>
        <taxon>Spermatophyta</taxon>
        <taxon>Magnoliopsida</taxon>
        <taxon>eudicotyledons</taxon>
        <taxon>Gunneridae</taxon>
        <taxon>Pentapetalae</taxon>
        <taxon>asterids</taxon>
        <taxon>lamiids</taxon>
        <taxon>Gentianales</taxon>
        <taxon>Rubiaceae</taxon>
        <taxon>Rubioideae</taxon>
        <taxon>Spermacoceae</taxon>
        <taxon>Hedyotis-Oldenlandia complex</taxon>
        <taxon>Oldenlandia</taxon>
    </lineage>
</organism>
<evidence type="ECO:0000256" key="4">
    <source>
        <dbReference type="ARBA" id="ARBA00022989"/>
    </source>
</evidence>
<evidence type="ECO:0000256" key="5">
    <source>
        <dbReference type="ARBA" id="ARBA00023136"/>
    </source>
</evidence>
<dbReference type="Pfam" id="PF01554">
    <property type="entry name" value="MatE"/>
    <property type="match status" value="2"/>
</dbReference>
<dbReference type="EMBL" id="OX459123">
    <property type="protein sequence ID" value="CAI9110629.1"/>
    <property type="molecule type" value="Genomic_DNA"/>
</dbReference>
<evidence type="ECO:0000313" key="7">
    <source>
        <dbReference type="EMBL" id="CAI9110629.1"/>
    </source>
</evidence>
<gene>
    <name evidence="7" type="ORF">OLC1_LOCUS18233</name>
</gene>
<evidence type="ECO:0000313" key="8">
    <source>
        <dbReference type="Proteomes" id="UP001161247"/>
    </source>
</evidence>
<dbReference type="NCBIfam" id="TIGR00797">
    <property type="entry name" value="matE"/>
    <property type="match status" value="1"/>
</dbReference>